<evidence type="ECO:0000313" key="8">
    <source>
        <dbReference type="EMBL" id="KAL3803450.1"/>
    </source>
</evidence>
<name>A0ABD3QT81_9STRA</name>
<keyword evidence="4" id="KW-0862">Zinc</keyword>
<organism evidence="8 9">
    <name type="scientific">Stephanodiscus triporus</name>
    <dbReference type="NCBI Taxonomy" id="2934178"/>
    <lineage>
        <taxon>Eukaryota</taxon>
        <taxon>Sar</taxon>
        <taxon>Stramenopiles</taxon>
        <taxon>Ochrophyta</taxon>
        <taxon>Bacillariophyta</taxon>
        <taxon>Coscinodiscophyceae</taxon>
        <taxon>Thalassiosirophycidae</taxon>
        <taxon>Stephanodiscales</taxon>
        <taxon>Stephanodiscaceae</taxon>
        <taxon>Stephanodiscus</taxon>
    </lineage>
</organism>
<dbReference type="Proteomes" id="UP001530315">
    <property type="component" value="Unassembled WGS sequence"/>
</dbReference>
<dbReference type="GO" id="GO:0008270">
    <property type="term" value="F:zinc ion binding"/>
    <property type="evidence" value="ECO:0007669"/>
    <property type="project" value="UniProtKB-KW"/>
</dbReference>
<keyword evidence="2" id="KW-0479">Metal-binding</keyword>
<comment type="caution">
    <text evidence="8">The sequence shown here is derived from an EMBL/GenBank/DDBJ whole genome shotgun (WGS) entry which is preliminary data.</text>
</comment>
<keyword evidence="6" id="KW-0175">Coiled coil</keyword>
<accession>A0ABD3QT81</accession>
<proteinExistence type="predicted"/>
<dbReference type="GO" id="GO:0012505">
    <property type="term" value="C:endomembrane system"/>
    <property type="evidence" value="ECO:0007669"/>
    <property type="project" value="UniProtKB-SubCell"/>
</dbReference>
<dbReference type="EMBL" id="JALLAZ020000112">
    <property type="protein sequence ID" value="KAL3803450.1"/>
    <property type="molecule type" value="Genomic_DNA"/>
</dbReference>
<feature type="region of interest" description="Disordered" evidence="7">
    <location>
        <begin position="28"/>
        <end position="84"/>
    </location>
</feature>
<comment type="subcellular location">
    <subcellularLocation>
        <location evidence="1">Endomembrane system</location>
        <topology evidence="1">Peripheral membrane protein</topology>
    </subcellularLocation>
</comment>
<evidence type="ECO:0000256" key="7">
    <source>
        <dbReference type="SAM" id="MobiDB-lite"/>
    </source>
</evidence>
<keyword evidence="5" id="KW-0472">Membrane</keyword>
<evidence type="ECO:0000256" key="2">
    <source>
        <dbReference type="ARBA" id="ARBA00022723"/>
    </source>
</evidence>
<protein>
    <submittedName>
        <fullName evidence="8">Uncharacterized protein</fullName>
    </submittedName>
</protein>
<evidence type="ECO:0000256" key="4">
    <source>
        <dbReference type="ARBA" id="ARBA00022833"/>
    </source>
</evidence>
<feature type="compositionally biased region" description="Polar residues" evidence="7">
    <location>
        <begin position="216"/>
        <end position="235"/>
    </location>
</feature>
<dbReference type="InterPro" id="IPR057308">
    <property type="entry name" value="CHCR_PEP5_VPS11"/>
</dbReference>
<evidence type="ECO:0000256" key="5">
    <source>
        <dbReference type="ARBA" id="ARBA00023136"/>
    </source>
</evidence>
<evidence type="ECO:0000313" key="9">
    <source>
        <dbReference type="Proteomes" id="UP001530315"/>
    </source>
</evidence>
<reference evidence="8 9" key="1">
    <citation type="submission" date="2024-10" db="EMBL/GenBank/DDBJ databases">
        <title>Updated reference genomes for cyclostephanoid diatoms.</title>
        <authorList>
            <person name="Roberts W.R."/>
            <person name="Alverson A.J."/>
        </authorList>
    </citation>
    <scope>NUCLEOTIDE SEQUENCE [LARGE SCALE GENOMIC DNA]</scope>
    <source>
        <strain evidence="8 9">AJA276-08</strain>
    </source>
</reference>
<feature type="coiled-coil region" evidence="6">
    <location>
        <begin position="1389"/>
        <end position="1416"/>
    </location>
</feature>
<evidence type="ECO:0000256" key="3">
    <source>
        <dbReference type="ARBA" id="ARBA00022771"/>
    </source>
</evidence>
<feature type="compositionally biased region" description="Low complexity" evidence="7">
    <location>
        <begin position="241"/>
        <end position="255"/>
    </location>
</feature>
<dbReference type="Pfam" id="PF23356">
    <property type="entry name" value="TPR_PEP5_VPS11"/>
    <property type="match status" value="1"/>
</dbReference>
<dbReference type="PANTHER" id="PTHR23323:SF24">
    <property type="entry name" value="VACUOLAR PROTEIN SORTING-ASSOCIATED PROTEIN 11 HOMOLOG"/>
    <property type="match status" value="1"/>
</dbReference>
<dbReference type="PANTHER" id="PTHR23323">
    <property type="entry name" value="VACUOLAR PROTEIN SORTING-ASSOCIATED PROTEIN"/>
    <property type="match status" value="1"/>
</dbReference>
<sequence length="1507" mass="163220">MSTSSRWKRFAFFERKNLSLPPSVIKDLIPTKSDGRSTNNCGSGAGAGGEGSNNNENDLLDPKFLHRSNHNVKHEDNDEEDEEELTIEDYYKIGCGEYFCLVAASNVMLPPFLFRGDNNGGDEDNFAMGDSNAVADMKAGLGALRTTAKKNISEQQQRGKLTNVSVGAIEGGGGGDGKLQLLFTSSRNTSLVHCVDVTVRCTPANPRLVVGDHRQQQQQMTILSPSNDSDGSNAFTRGKYNNNNNSSNSQSNNIINIDMNSENNSIKNASNIVTNPEDLDGWRGYYDPFTSCDGFITPSIKKSAVIAASSLSKPPTTTAANIASKAVTRRKISAEQQILDEHLGFGEGGGNDTASLFGSSPFESDNVLEILQHSQQQQQQLPPAVRREKARIVGLATTSCSVYQSSSPPPPANENISRSQCQSFFSSILYVAAITDVSGTVGVVVHANPHLMLTSSLPSSTKATSSTAAETTFKNMHSWYYKPLTFNFENHGKPRCVSILPGVVCVGTDSGIVLVYVFPINQPSHGGGSNIGKRLSLVAEIPAPQGNVIGDGKKKKNIHAVSSIHLIGPFDSSSFFLEDGGSTTVATGASLSGSANGGKSNSIYRLFVSYRRRIILSTTTLVGEGVPWSSSSSHGGGDGNNPSSSASSAGGVCCYDLGGLRIPGNSPAAGLGTGVPSANAPVVSARYDLDGRAVGTSCFCDGVDLPPLPLSALWTMTTSTNDAKKSREDEKSAHFTENNTAMEKMLPRYAVARNDGLHLYSPEEKVGVCPIDGNKIAMCSLPPPPMVYLRRPMRRPPTTTATLGEGSNTVSSGIALSSSSVERNNDWTVFGAGASYTLVATTDSKSGRDAVDIYDTTNKLVGFHVLLSPGHRALRAAGVFSSPVVDSRILLRGGRSSAVVLTSGGSIVTLTEKVTPEKIDLLTQKNLFQAAISMAFSDPQFFSPEDIVMLYRRYAEHLYQKGDFSAAMDQYILTIGSLESSHVIFRFLDAPKIFLAVKYLVALQASGMASSVHDELLRTCYLKLGDIDAASKIILTPLSSSPLCDSAEPFLVNPEGSEVTSVPIARNLLVCADDPSEMLSAICSLCPDKAVEALVAHGVFIARSLPRETAGVVIALCEGSYSPSVMVDADDCRLLTASTKRGGEGSGSNLKCEKYPMSLFVNAFMENPKLFRLILSHCRRNDYILTPMLRRTLLELTLDEWNSSKRMGDVHAQKLRRDEAIMLLSENSHVDDMGDYEALVIVQAAGFSEGVILLYERLNMVPMLLEQYARSGTDRARRQMLSMCEHHDPEIFASVLTHFVSMAGERLKGNLKEEASVESESEMGGLLHDIHEALVMARDNDDLPPVRILRILAGEGHGMFNSDSHDSTRYHNRCGVPLAAATDYVGAILDDCTKKIHRLKNNMEEYISLCEVMEREINCLLSPGLLVMNSEEHKKSAFPNVHIDEIYAYLSRLEEENTTEQNSAVNRDQQFGNVEMMREDFWREMEQSGDHFEAICFCISRGYLGDL</sequence>
<feature type="region of interest" description="Disordered" evidence="7">
    <location>
        <begin position="211"/>
        <end position="255"/>
    </location>
</feature>
<keyword evidence="9" id="KW-1185">Reference proteome</keyword>
<gene>
    <name evidence="8" type="ORF">ACHAW5_009173</name>
</gene>
<evidence type="ECO:0000256" key="1">
    <source>
        <dbReference type="ARBA" id="ARBA00004184"/>
    </source>
</evidence>
<keyword evidence="3" id="KW-0863">Zinc-finger</keyword>
<evidence type="ECO:0000256" key="6">
    <source>
        <dbReference type="SAM" id="Coils"/>
    </source>
</evidence>